<sequence length="106" mass="11919">MEPEDFSLEYVDARGELHEGPLGVMWSTRFEAAGQVRAFPSYREQRNFPGWYWAATSGELMGFESWVELGHLMRLDSEPDETPGRAHVHGQRDRPSGTAADPAQPA</sequence>
<name>L7F1G9_STRT8</name>
<keyword evidence="3" id="KW-1185">Reference proteome</keyword>
<dbReference type="AlphaFoldDB" id="L7F1G9"/>
<evidence type="ECO:0000256" key="1">
    <source>
        <dbReference type="SAM" id="MobiDB-lite"/>
    </source>
</evidence>
<dbReference type="Proteomes" id="UP000010931">
    <property type="component" value="Unassembled WGS sequence"/>
</dbReference>
<accession>L7F1G9</accession>
<gene>
    <name evidence="2" type="ORF">STRTUCAR8_06051</name>
</gene>
<comment type="caution">
    <text evidence="2">The sequence shown here is derived from an EMBL/GenBank/DDBJ whole genome shotgun (WGS) entry which is preliminary data.</text>
</comment>
<proteinExistence type="predicted"/>
<reference evidence="2 3" key="1">
    <citation type="journal article" date="2011" name="Plasmid">
        <title>Streptomyces turgidiscabies Car8 contains a modular pathogenicity island that shares virulence genes with other actinobacterial plant pathogens.</title>
        <authorList>
            <person name="Huguet-Tapia J.C."/>
            <person name="Badger J.H."/>
            <person name="Loria R."/>
            <person name="Pettis G.S."/>
        </authorList>
    </citation>
    <scope>NUCLEOTIDE SEQUENCE [LARGE SCALE GENOMIC DNA]</scope>
    <source>
        <strain evidence="2 3">Car8</strain>
    </source>
</reference>
<dbReference type="EMBL" id="AEJB01000422">
    <property type="protein sequence ID" value="ELP64821.1"/>
    <property type="molecule type" value="Genomic_DNA"/>
</dbReference>
<evidence type="ECO:0000313" key="2">
    <source>
        <dbReference type="EMBL" id="ELP64821.1"/>
    </source>
</evidence>
<evidence type="ECO:0000313" key="3">
    <source>
        <dbReference type="Proteomes" id="UP000010931"/>
    </source>
</evidence>
<protein>
    <submittedName>
        <fullName evidence="2">Uncharacterized protein</fullName>
    </submittedName>
</protein>
<feature type="region of interest" description="Disordered" evidence="1">
    <location>
        <begin position="76"/>
        <end position="106"/>
    </location>
</feature>
<organism evidence="2 3">
    <name type="scientific">Streptomyces turgidiscabies (strain Car8)</name>
    <dbReference type="NCBI Taxonomy" id="698760"/>
    <lineage>
        <taxon>Bacteria</taxon>
        <taxon>Bacillati</taxon>
        <taxon>Actinomycetota</taxon>
        <taxon>Actinomycetes</taxon>
        <taxon>Kitasatosporales</taxon>
        <taxon>Streptomycetaceae</taxon>
        <taxon>Streptomyces</taxon>
    </lineage>
</organism>